<dbReference type="EMBL" id="WVTA01000004">
    <property type="protein sequence ID" value="KAK3214142.1"/>
    <property type="molecule type" value="Genomic_DNA"/>
</dbReference>
<protein>
    <submittedName>
        <fullName evidence="2">Uncharacterized protein</fullName>
    </submittedName>
</protein>
<comment type="caution">
    <text evidence="2">The sequence shown here is derived from an EMBL/GenBank/DDBJ whole genome shotgun (WGS) entry which is preliminary data.</text>
</comment>
<evidence type="ECO:0000313" key="3">
    <source>
        <dbReference type="Proteomes" id="UP001280581"/>
    </source>
</evidence>
<gene>
    <name evidence="2" type="ORF">GRF29_28g2126571</name>
</gene>
<evidence type="ECO:0000256" key="1">
    <source>
        <dbReference type="SAM" id="MobiDB-lite"/>
    </source>
</evidence>
<dbReference type="Proteomes" id="UP001280581">
    <property type="component" value="Unassembled WGS sequence"/>
</dbReference>
<proteinExistence type="predicted"/>
<evidence type="ECO:0000313" key="2">
    <source>
        <dbReference type="EMBL" id="KAK3214142.1"/>
    </source>
</evidence>
<keyword evidence="3" id="KW-1185">Reference proteome</keyword>
<sequence length="210" mass="24345">EYDVEDAPDTTELPYCGFIDEPEWPKRNGRTRYYSECYRMPWFNDRATKYYKNNINLNLLCSTKNVTGYWHEVMEKPGTWYKTNSDCFVHETTLWPIDDDIEDCGPLDTELPPRWPPETEEPPPESSAVSTTTPVSAVPTAASTWSISSRHNLHRRFLYNTTIGEEAHGIKRVYEFDQPVYPQCGTMDNNVIMLLTTDFCSPATQRTMSF</sequence>
<feature type="non-terminal residue" evidence="2">
    <location>
        <position position="1"/>
    </location>
</feature>
<accession>A0AAN6M4Q7</accession>
<organism evidence="2 3">
    <name type="scientific">Pseudopithomyces chartarum</name>
    <dbReference type="NCBI Taxonomy" id="1892770"/>
    <lineage>
        <taxon>Eukaryota</taxon>
        <taxon>Fungi</taxon>
        <taxon>Dikarya</taxon>
        <taxon>Ascomycota</taxon>
        <taxon>Pezizomycotina</taxon>
        <taxon>Dothideomycetes</taxon>
        <taxon>Pleosporomycetidae</taxon>
        <taxon>Pleosporales</taxon>
        <taxon>Massarineae</taxon>
        <taxon>Didymosphaeriaceae</taxon>
        <taxon>Pseudopithomyces</taxon>
    </lineage>
</organism>
<name>A0AAN6M4Q7_9PLEO</name>
<dbReference type="AlphaFoldDB" id="A0AAN6M4Q7"/>
<feature type="region of interest" description="Disordered" evidence="1">
    <location>
        <begin position="107"/>
        <end position="135"/>
    </location>
</feature>
<feature type="compositionally biased region" description="Low complexity" evidence="1">
    <location>
        <begin position="126"/>
        <end position="135"/>
    </location>
</feature>
<reference evidence="2 3" key="1">
    <citation type="submission" date="2021-02" db="EMBL/GenBank/DDBJ databases">
        <title>Genome assembly of Pseudopithomyces chartarum.</title>
        <authorList>
            <person name="Jauregui R."/>
            <person name="Singh J."/>
            <person name="Voisey C."/>
        </authorList>
    </citation>
    <scope>NUCLEOTIDE SEQUENCE [LARGE SCALE GENOMIC DNA]</scope>
    <source>
        <strain evidence="2 3">AGR01</strain>
    </source>
</reference>